<protein>
    <submittedName>
        <fullName evidence="2">Por secretion system C-terminal sorting domain-containing protein</fullName>
    </submittedName>
</protein>
<dbReference type="Gene3D" id="2.60.40.4070">
    <property type="match status" value="1"/>
</dbReference>
<evidence type="ECO:0000313" key="2">
    <source>
        <dbReference type="EMBL" id="APF18797.1"/>
    </source>
</evidence>
<evidence type="ECO:0000313" key="3">
    <source>
        <dbReference type="Proteomes" id="UP000183868"/>
    </source>
</evidence>
<gene>
    <name evidence="2" type="ORF">Cabys_2048</name>
</gene>
<dbReference type="PANTHER" id="PTHR41339">
    <property type="entry name" value="LIPL48"/>
    <property type="match status" value="1"/>
</dbReference>
<dbReference type="Pfam" id="PF18962">
    <property type="entry name" value="Por_Secre_tail"/>
    <property type="match status" value="1"/>
</dbReference>
<name>A0A1J1C7X7_CALAY</name>
<dbReference type="Proteomes" id="UP000183868">
    <property type="component" value="Chromosome"/>
</dbReference>
<organism evidence="2 3">
    <name type="scientific">Caldithrix abyssi DSM 13497</name>
    <dbReference type="NCBI Taxonomy" id="880073"/>
    <lineage>
        <taxon>Bacteria</taxon>
        <taxon>Pseudomonadati</taxon>
        <taxon>Calditrichota</taxon>
        <taxon>Calditrichia</taxon>
        <taxon>Calditrichales</taxon>
        <taxon>Calditrichaceae</taxon>
        <taxon>Caldithrix</taxon>
    </lineage>
</organism>
<proteinExistence type="predicted"/>
<evidence type="ECO:0000259" key="1">
    <source>
        <dbReference type="Pfam" id="PF18962"/>
    </source>
</evidence>
<accession>A0A1J1C7X7</accession>
<dbReference type="EMBL" id="CP018099">
    <property type="protein sequence ID" value="APF18797.1"/>
    <property type="molecule type" value="Genomic_DNA"/>
</dbReference>
<feature type="domain" description="Secretion system C-terminal sorting" evidence="1">
    <location>
        <begin position="894"/>
        <end position="969"/>
    </location>
</feature>
<dbReference type="NCBIfam" id="TIGR04183">
    <property type="entry name" value="Por_Secre_tail"/>
    <property type="match status" value="1"/>
</dbReference>
<dbReference type="PANTHER" id="PTHR41339:SF1">
    <property type="entry name" value="SECRETED PROTEIN"/>
    <property type="match status" value="1"/>
</dbReference>
<sequence>MFSTNTYAGDEFFEKVDYRGAFGATDWASGWTALYHYGVLAEPTTGTNDVIVNDDDIQPGDVVYWTADNVYHLNGRVFVEEGAVLHIEAGTVIKGMPGQGENASALIVARGGKIYAEGTADRPIIFTAESDDVNNPVDISYDTKGLWGGVIILGKATINRPGGEYNIEGIPTTEPRGLYGGNDDDDNSGVFRYVSIRHGGAEIGEGNEINGLTMGGVGRGTVIEYVEVFANKDDGFEWFGGTVNAKHLIAAFCGDDGFDMDEGYRGKLQFLFAIQHPEFGNRCAEHDGAPKSAVNSEPKAFATIFNATYLGSGKNANNPDNDEMFKLRENWGGIYANSIFGDYNGYGVDVSDAYSPDDSKDRLLNGELKFLNNIWFDFNGYTMADSIGKQDYIQNYLQNAVNGNEEVNPQLNGISRVQDGQLDPRPAFNGPAYQNLAQYPNDEFFEKVDYRGAFGATDWASGWTALYHYGVLAEPTTGTNDVIVNDDDIQPGEVVYWTADNVYHLNGRVFVEEGAVLHIEAGTVIKGMPGQGENASALIVARGGKIYAEGTADRPIIFTAESDDVNNPVDISYDTKGLWGGVIILGKATINRPGGEYNIEGIPTTEPRGLYGGNDDDDNSGVFRYVSIRHGGAEIGEGNEINGLTMGGVGRGTVIEYVEVFANKDDGFEWFGGTVNAKHLIAAFCGDDGFDMDEGYRGKLQFLFAIQHPEFGNRCAEHDGAPKSAVNSEPKAFATIFNATYLGSGKNANNPDNDEMFKLRENWGGIYANSIFGDYNGYGIDVSDAYSPDDSKDRLLNGELKFLNNIWFDFNGYTMADSIGKQDYIQNYLQNAANGNEEVNPQLNGISRVQDGQLDPRPAFNGPAYQNLAQYPTAIRVINNTFSIPDNFALKQNYPNPFNATTVIHFDLNKAGNVKLVVYDQLGRKITTLVNKTLSAGSYQIQWNANNLASGVYYYQLQLNDRVETRKMILNK</sequence>
<dbReference type="InterPro" id="IPR026444">
    <property type="entry name" value="Secre_tail"/>
</dbReference>
<dbReference type="AlphaFoldDB" id="A0A1J1C7X7"/>
<reference evidence="2 3" key="1">
    <citation type="submission" date="2016-11" db="EMBL/GenBank/DDBJ databases">
        <title>Genomic analysis of Caldithrix abyssi and proposal of a novel bacterial phylum Caldithrichaeota.</title>
        <authorList>
            <person name="Kublanov I."/>
            <person name="Sigalova O."/>
            <person name="Gavrilov S."/>
            <person name="Lebedinsky A."/>
            <person name="Ivanova N."/>
            <person name="Daum C."/>
            <person name="Reddy T."/>
            <person name="Klenk H.P."/>
            <person name="Goker M."/>
            <person name="Reva O."/>
            <person name="Miroshnichenko M."/>
            <person name="Kyprides N."/>
            <person name="Woyke T."/>
            <person name="Gelfand M."/>
        </authorList>
    </citation>
    <scope>NUCLEOTIDE SEQUENCE [LARGE SCALE GENOMIC DNA]</scope>
    <source>
        <strain evidence="2 3">LF13</strain>
    </source>
</reference>
<dbReference type="KEGG" id="caby:Cabys_2048"/>